<accession>A0A816RR65</accession>
<dbReference type="EMBL" id="CAJNRE010008838">
    <property type="protein sequence ID" value="CAF2076454.1"/>
    <property type="molecule type" value="Genomic_DNA"/>
</dbReference>
<evidence type="ECO:0000259" key="1">
    <source>
        <dbReference type="Pfam" id="PF10551"/>
    </source>
</evidence>
<name>A0A816RR65_9BILA</name>
<protein>
    <recommendedName>
        <fullName evidence="1">MULE transposase domain-containing protein</fullName>
    </recommendedName>
</protein>
<organism evidence="2 3">
    <name type="scientific">Rotaria magnacalcarata</name>
    <dbReference type="NCBI Taxonomy" id="392030"/>
    <lineage>
        <taxon>Eukaryota</taxon>
        <taxon>Metazoa</taxon>
        <taxon>Spiralia</taxon>
        <taxon>Gnathifera</taxon>
        <taxon>Rotifera</taxon>
        <taxon>Eurotatoria</taxon>
        <taxon>Bdelloidea</taxon>
        <taxon>Philodinida</taxon>
        <taxon>Philodinidae</taxon>
        <taxon>Rotaria</taxon>
    </lineage>
</organism>
<dbReference type="InterPro" id="IPR018289">
    <property type="entry name" value="MULE_transposase_dom"/>
</dbReference>
<sequence>MTNTVIPLVFGILIGKSANDYNLFFEKVLEQDSFQPDSIMTEFETGTIKSIKEMLPNVLHKGCLFHFAQTVRRQVQSKGLATKYKGDECFRLNVKKLIARAFVPVGDVTTAFDSVTEQFDDDADDSLDYFEKNWIGERKRRGT</sequence>
<reference evidence="2" key="1">
    <citation type="submission" date="2021-02" db="EMBL/GenBank/DDBJ databases">
        <authorList>
            <person name="Nowell W R."/>
        </authorList>
    </citation>
    <scope>NUCLEOTIDE SEQUENCE</scope>
</reference>
<gene>
    <name evidence="2" type="ORF">MBJ925_LOCUS17665</name>
</gene>
<comment type="caution">
    <text evidence="2">The sequence shown here is derived from an EMBL/GenBank/DDBJ whole genome shotgun (WGS) entry which is preliminary data.</text>
</comment>
<dbReference type="Proteomes" id="UP000663824">
    <property type="component" value="Unassembled WGS sequence"/>
</dbReference>
<feature type="domain" description="MULE transposase" evidence="1">
    <location>
        <begin position="3"/>
        <end position="69"/>
    </location>
</feature>
<evidence type="ECO:0000313" key="2">
    <source>
        <dbReference type="EMBL" id="CAF2076454.1"/>
    </source>
</evidence>
<evidence type="ECO:0000313" key="3">
    <source>
        <dbReference type="Proteomes" id="UP000663824"/>
    </source>
</evidence>
<dbReference type="AlphaFoldDB" id="A0A816RR65"/>
<proteinExistence type="predicted"/>
<dbReference type="Pfam" id="PF10551">
    <property type="entry name" value="MULE"/>
    <property type="match status" value="1"/>
</dbReference>